<feature type="compositionally biased region" description="Polar residues" evidence="1">
    <location>
        <begin position="44"/>
        <end position="57"/>
    </location>
</feature>
<dbReference type="Gene3D" id="2.60.40.150">
    <property type="entry name" value="C2 domain"/>
    <property type="match status" value="1"/>
</dbReference>
<keyword evidence="4" id="KW-1185">Reference proteome</keyword>
<feature type="compositionally biased region" description="Basic residues" evidence="1">
    <location>
        <begin position="10"/>
        <end position="26"/>
    </location>
</feature>
<dbReference type="GO" id="GO:0010628">
    <property type="term" value="P:positive regulation of gene expression"/>
    <property type="evidence" value="ECO:0007669"/>
    <property type="project" value="TreeGrafter"/>
</dbReference>
<evidence type="ECO:0000259" key="2">
    <source>
        <dbReference type="PROSITE" id="PS50004"/>
    </source>
</evidence>
<sequence>MGFRDSLKDHAHRVGSKVHQKPKNSKGIKGDIRDATEWPFPEATLSQSPPADSQSFPQAAPPRSTDDAAAVDGVTPNDIDHSSTPAINGDSGRSRRDIFSFSDSERRSTSSPSPTRPLNFVREQQQQPCDGTSPSTSAVDLTIQFVGAKGLPRTDATGPGSDPYFKASLDGIIGYTSTVKPGTLDPIWNEVWHVKNVRKNAELKIKVYDKDDKVLSDDYVGSFKLTIEQTGLRESEIEGRMGKKHGTFYMNIVTNPTSHQIAVMPYTFAGPCRYSRHRSPTVGALTAVETEERLYATWKIYLVDVQEIFGDKYQHWNEKYPAAKKIFGHSPVSVSIRGSIHGGHKLLYARSTANVFGILIDAKDVINLFKDEVRQNRIKPAMYTYIINDDTWRFSETGAVRLRSRRHAFFVDFASKHALHANCATQVRYSGEFHWRPMVPGGWAGYNEEMNDDSVQWQLVIDNNSGTYAPDKNVLPLLKRVLEHNFTGLQVAVFDRENQELKDSTAAMRQYAKERRGIKETEFTAHTKLGETTMMNLTAKLKAHRHRNHQENPSVESAEEVSSAVEERPSGVVGA</sequence>
<dbReference type="InterPro" id="IPR000008">
    <property type="entry name" value="C2_dom"/>
</dbReference>
<dbReference type="HOGENOM" id="CLU_022666_0_1_1"/>
<dbReference type="CDD" id="cd00030">
    <property type="entry name" value="C2"/>
    <property type="match status" value="1"/>
</dbReference>
<evidence type="ECO:0000256" key="1">
    <source>
        <dbReference type="SAM" id="MobiDB-lite"/>
    </source>
</evidence>
<reference evidence="3 4" key="1">
    <citation type="submission" date="2014-04" db="EMBL/GenBank/DDBJ databases">
        <authorList>
            <consortium name="DOE Joint Genome Institute"/>
            <person name="Kuo A."/>
            <person name="Girlanda M."/>
            <person name="Perotto S."/>
            <person name="Kohler A."/>
            <person name="Nagy L.G."/>
            <person name="Floudas D."/>
            <person name="Copeland A."/>
            <person name="Barry K.W."/>
            <person name="Cichocki N."/>
            <person name="Veneault-Fourrey C."/>
            <person name="LaButti K."/>
            <person name="Lindquist E.A."/>
            <person name="Lipzen A."/>
            <person name="Lundell T."/>
            <person name="Morin E."/>
            <person name="Murat C."/>
            <person name="Sun H."/>
            <person name="Tunlid A."/>
            <person name="Henrissat B."/>
            <person name="Grigoriev I.V."/>
            <person name="Hibbett D.S."/>
            <person name="Martin F."/>
            <person name="Nordberg H.P."/>
            <person name="Cantor M.N."/>
            <person name="Hua S.X."/>
        </authorList>
    </citation>
    <scope>NUCLEOTIDE SEQUENCE [LARGE SCALE GENOMIC DNA]</scope>
    <source>
        <strain evidence="3 4">MUT 4182</strain>
    </source>
</reference>
<dbReference type="Proteomes" id="UP000054248">
    <property type="component" value="Unassembled WGS sequence"/>
</dbReference>
<gene>
    <name evidence="3" type="ORF">M407DRAFT_87533</name>
</gene>
<dbReference type="Pfam" id="PF00168">
    <property type="entry name" value="C2"/>
    <property type="match status" value="1"/>
</dbReference>
<feature type="compositionally biased region" description="Basic and acidic residues" evidence="1">
    <location>
        <begin position="92"/>
        <end position="108"/>
    </location>
</feature>
<protein>
    <recommendedName>
        <fullName evidence="2">C2 domain-containing protein</fullName>
    </recommendedName>
</protein>
<accession>A0A0C3QMZ6</accession>
<dbReference type="AlphaFoldDB" id="A0A0C3QMZ6"/>
<dbReference type="PANTHER" id="PTHR47800:SF5">
    <property type="entry name" value="FER-1-LIKE PROTEIN 6"/>
    <property type="match status" value="1"/>
</dbReference>
<evidence type="ECO:0000313" key="3">
    <source>
        <dbReference type="EMBL" id="KIO34495.1"/>
    </source>
</evidence>
<evidence type="ECO:0000313" key="4">
    <source>
        <dbReference type="Proteomes" id="UP000054248"/>
    </source>
</evidence>
<dbReference type="SMART" id="SM00239">
    <property type="entry name" value="C2"/>
    <property type="match status" value="1"/>
</dbReference>
<feature type="region of interest" description="Disordered" evidence="1">
    <location>
        <begin position="1"/>
        <end position="137"/>
    </location>
</feature>
<feature type="domain" description="C2" evidence="2">
    <location>
        <begin position="122"/>
        <end position="241"/>
    </location>
</feature>
<dbReference type="SUPFAM" id="SSF49562">
    <property type="entry name" value="C2 domain (Calcium/lipid-binding domain, CaLB)"/>
    <property type="match status" value="1"/>
</dbReference>
<feature type="region of interest" description="Disordered" evidence="1">
    <location>
        <begin position="543"/>
        <end position="575"/>
    </location>
</feature>
<dbReference type="PROSITE" id="PS50004">
    <property type="entry name" value="C2"/>
    <property type="match status" value="1"/>
</dbReference>
<reference evidence="4" key="2">
    <citation type="submission" date="2015-01" db="EMBL/GenBank/DDBJ databases">
        <title>Evolutionary Origins and Diversification of the Mycorrhizal Mutualists.</title>
        <authorList>
            <consortium name="DOE Joint Genome Institute"/>
            <consortium name="Mycorrhizal Genomics Consortium"/>
            <person name="Kohler A."/>
            <person name="Kuo A."/>
            <person name="Nagy L.G."/>
            <person name="Floudas D."/>
            <person name="Copeland A."/>
            <person name="Barry K.W."/>
            <person name="Cichocki N."/>
            <person name="Veneault-Fourrey C."/>
            <person name="LaButti K."/>
            <person name="Lindquist E.A."/>
            <person name="Lipzen A."/>
            <person name="Lundell T."/>
            <person name="Morin E."/>
            <person name="Murat C."/>
            <person name="Riley R."/>
            <person name="Ohm R."/>
            <person name="Sun H."/>
            <person name="Tunlid A."/>
            <person name="Henrissat B."/>
            <person name="Grigoriev I.V."/>
            <person name="Hibbett D.S."/>
            <person name="Martin F."/>
        </authorList>
    </citation>
    <scope>NUCLEOTIDE SEQUENCE [LARGE SCALE GENOMIC DNA]</scope>
    <source>
        <strain evidence="4">MUT 4182</strain>
    </source>
</reference>
<dbReference type="OrthoDB" id="73919at2759"/>
<dbReference type="PANTHER" id="PTHR47800">
    <property type="entry name" value="C2 DOMAIN-CONTAINING PROTEIN"/>
    <property type="match status" value="1"/>
</dbReference>
<feature type="compositionally biased region" description="Polar residues" evidence="1">
    <location>
        <begin position="122"/>
        <end position="137"/>
    </location>
</feature>
<name>A0A0C3QMZ6_9AGAM</name>
<dbReference type="InterPro" id="IPR035892">
    <property type="entry name" value="C2_domain_sf"/>
</dbReference>
<dbReference type="STRING" id="1051891.A0A0C3QMZ6"/>
<feature type="compositionally biased region" description="Low complexity" evidence="1">
    <location>
        <begin position="554"/>
        <end position="564"/>
    </location>
</feature>
<dbReference type="EMBL" id="KN822942">
    <property type="protein sequence ID" value="KIO34495.1"/>
    <property type="molecule type" value="Genomic_DNA"/>
</dbReference>
<organism evidence="3 4">
    <name type="scientific">Tulasnella calospora MUT 4182</name>
    <dbReference type="NCBI Taxonomy" id="1051891"/>
    <lineage>
        <taxon>Eukaryota</taxon>
        <taxon>Fungi</taxon>
        <taxon>Dikarya</taxon>
        <taxon>Basidiomycota</taxon>
        <taxon>Agaricomycotina</taxon>
        <taxon>Agaricomycetes</taxon>
        <taxon>Cantharellales</taxon>
        <taxon>Tulasnellaceae</taxon>
        <taxon>Tulasnella</taxon>
    </lineage>
</organism>
<proteinExistence type="predicted"/>